<dbReference type="InterPro" id="IPR003709">
    <property type="entry name" value="VanY-like_core_dom"/>
</dbReference>
<organism evidence="4 5">
    <name type="scientific">Cellulomonas alba</name>
    <dbReference type="NCBI Taxonomy" id="3053467"/>
    <lineage>
        <taxon>Bacteria</taxon>
        <taxon>Bacillati</taxon>
        <taxon>Actinomycetota</taxon>
        <taxon>Actinomycetes</taxon>
        <taxon>Micrococcales</taxon>
        <taxon>Cellulomonadaceae</taxon>
        <taxon>Cellulomonas</taxon>
    </lineage>
</organism>
<accession>A0ABT7SCD9</accession>
<protein>
    <submittedName>
        <fullName evidence="4">D-alanyl-D-alanine carboxypeptidase family protein</fullName>
    </submittedName>
</protein>
<keyword evidence="4" id="KW-0645">Protease</keyword>
<keyword evidence="2" id="KW-0732">Signal</keyword>
<dbReference type="InterPro" id="IPR036426">
    <property type="entry name" value="Bulb-type_lectin_dom_sf"/>
</dbReference>
<keyword evidence="4" id="KW-0121">Carboxypeptidase</keyword>
<comment type="caution">
    <text evidence="4">The sequence shown here is derived from an EMBL/GenBank/DDBJ whole genome shotgun (WGS) entry which is preliminary data.</text>
</comment>
<dbReference type="Gene3D" id="2.90.10.10">
    <property type="entry name" value="Bulb-type lectin domain"/>
    <property type="match status" value="3"/>
</dbReference>
<sequence>MRTRPRGVVGGVVCGLLTAGAVALTVVAAGPAGAVAGDDRLGPRETLTAGQGLVSSDGSQTLVLQPGGQLALFGADGGDPRWVSDGGRAGDRLVVTAGGDVQLVSSDGKVEWRTSTRGHRGAALVLRDDGDLVVRARDGSVVWDSGTAVTPSILAAGRSIGPGEALASPDGRQTLVVDPDGSVTLRGPDGDVRWAPPVGDPTAGGAIAAATTGAAAARGAAGGTGTGAAAAPGTPGADAGAPESDVPSAAVPGSALALHDDGNLVLTAPDGRWLWRSRTAGHPGASLTLQDDGNLVLYAADGGRVWSTRTRLGPSSLADGAAVSAAEGLASPDGHLRLRASTTRLSLTYDDTRVWSTPVDLPGGGALVMTDDGLSLVGPDGSTVWTTGAGAGPGAELVLDEGSALLRTASGVELWRHDVPADLFATAQVTADCTQVNSPVPQAATVATVLGVRVHRCLADAVDAMAAAAAQVGVHLGGGSGWRSAAEQAALRRAHCAPASSDPGAPVLCEPATAPVGASFHERGLALDLTQDGRLLGSGSTGYAWLVQHAAAYGLHNLPGEPWHWSTTGH</sequence>
<dbReference type="RefSeq" id="WP_289453315.1">
    <property type="nucleotide sequence ID" value="NZ_JAUCGQ010000001.1"/>
</dbReference>
<gene>
    <name evidence="4" type="ORF">QRT04_02560</name>
</gene>
<dbReference type="SMART" id="SM00108">
    <property type="entry name" value="B_lectin"/>
    <property type="match status" value="2"/>
</dbReference>
<keyword evidence="4" id="KW-0378">Hydrolase</keyword>
<evidence type="ECO:0000256" key="1">
    <source>
        <dbReference type="SAM" id="MobiDB-lite"/>
    </source>
</evidence>
<dbReference type="Gene3D" id="3.30.1380.10">
    <property type="match status" value="1"/>
</dbReference>
<evidence type="ECO:0000313" key="5">
    <source>
        <dbReference type="Proteomes" id="UP001529338"/>
    </source>
</evidence>
<evidence type="ECO:0000256" key="2">
    <source>
        <dbReference type="SAM" id="SignalP"/>
    </source>
</evidence>
<dbReference type="SUPFAM" id="SSF55166">
    <property type="entry name" value="Hedgehog/DD-peptidase"/>
    <property type="match status" value="1"/>
</dbReference>
<feature type="domain" description="Bulb-type lectin" evidence="3">
    <location>
        <begin position="151"/>
        <end position="310"/>
    </location>
</feature>
<dbReference type="Proteomes" id="UP001529338">
    <property type="component" value="Unassembled WGS sequence"/>
</dbReference>
<feature type="signal peptide" evidence="2">
    <location>
        <begin position="1"/>
        <end position="28"/>
    </location>
</feature>
<evidence type="ECO:0000259" key="3">
    <source>
        <dbReference type="PROSITE" id="PS50927"/>
    </source>
</evidence>
<dbReference type="GO" id="GO:0004180">
    <property type="term" value="F:carboxypeptidase activity"/>
    <property type="evidence" value="ECO:0007669"/>
    <property type="project" value="UniProtKB-KW"/>
</dbReference>
<reference evidence="4 5" key="1">
    <citation type="submission" date="2023-06" db="EMBL/GenBank/DDBJ databases">
        <title>Cellulomonas sp. MW4 Whole genome sequence.</title>
        <authorList>
            <person name="Park S."/>
        </authorList>
    </citation>
    <scope>NUCLEOTIDE SEQUENCE [LARGE SCALE GENOMIC DNA]</scope>
    <source>
        <strain evidence="4 5">MW4</strain>
    </source>
</reference>
<dbReference type="EMBL" id="JAUCGQ010000001">
    <property type="protein sequence ID" value="MDM7853801.1"/>
    <property type="molecule type" value="Genomic_DNA"/>
</dbReference>
<dbReference type="Pfam" id="PF02557">
    <property type="entry name" value="VanY"/>
    <property type="match status" value="1"/>
</dbReference>
<dbReference type="InterPro" id="IPR001480">
    <property type="entry name" value="Bulb-type_lectin_dom"/>
</dbReference>
<keyword evidence="5" id="KW-1185">Reference proteome</keyword>
<feature type="region of interest" description="Disordered" evidence="1">
    <location>
        <begin position="218"/>
        <end position="250"/>
    </location>
</feature>
<dbReference type="SUPFAM" id="SSF51110">
    <property type="entry name" value="alpha-D-mannose-specific plant lectins"/>
    <property type="match status" value="3"/>
</dbReference>
<dbReference type="CDD" id="cd14814">
    <property type="entry name" value="Peptidase_M15"/>
    <property type="match status" value="1"/>
</dbReference>
<proteinExistence type="predicted"/>
<feature type="domain" description="Bulb-type lectin" evidence="3">
    <location>
        <begin position="38"/>
        <end position="147"/>
    </location>
</feature>
<dbReference type="InterPro" id="IPR009045">
    <property type="entry name" value="Zn_M74/Hedgehog-like"/>
</dbReference>
<dbReference type="PROSITE" id="PS50927">
    <property type="entry name" value="BULB_LECTIN"/>
    <property type="match status" value="3"/>
</dbReference>
<feature type="compositionally biased region" description="Low complexity" evidence="1">
    <location>
        <begin position="227"/>
        <end position="242"/>
    </location>
</feature>
<name>A0ABT7SCD9_9CELL</name>
<feature type="domain" description="Bulb-type lectin" evidence="3">
    <location>
        <begin position="314"/>
        <end position="419"/>
    </location>
</feature>
<evidence type="ECO:0000313" key="4">
    <source>
        <dbReference type="EMBL" id="MDM7853801.1"/>
    </source>
</evidence>
<feature type="chain" id="PRO_5047492456" evidence="2">
    <location>
        <begin position="29"/>
        <end position="570"/>
    </location>
</feature>